<comment type="caution">
    <text evidence="1">The sequence shown here is derived from an EMBL/GenBank/DDBJ whole genome shotgun (WGS) entry which is preliminary data.</text>
</comment>
<dbReference type="AlphaFoldDB" id="A0A427AF77"/>
<organism evidence="1 2">
    <name type="scientific">Ensete ventricosum</name>
    <name type="common">Abyssinian banana</name>
    <name type="synonym">Musa ensete</name>
    <dbReference type="NCBI Taxonomy" id="4639"/>
    <lineage>
        <taxon>Eukaryota</taxon>
        <taxon>Viridiplantae</taxon>
        <taxon>Streptophyta</taxon>
        <taxon>Embryophyta</taxon>
        <taxon>Tracheophyta</taxon>
        <taxon>Spermatophyta</taxon>
        <taxon>Magnoliopsida</taxon>
        <taxon>Liliopsida</taxon>
        <taxon>Zingiberales</taxon>
        <taxon>Musaceae</taxon>
        <taxon>Ensete</taxon>
    </lineage>
</organism>
<evidence type="ECO:0000313" key="1">
    <source>
        <dbReference type="EMBL" id="RRT74895.1"/>
    </source>
</evidence>
<proteinExistence type="predicted"/>
<sequence length="116" mass="13361">MTLLDLSFPRCYGVGHIVAAFRSSRPYFCLYYHPLPQSCNPFCNNHNKRHCLRDQDRRSRRSLVALPPLPLLHHNNHPEAISLLTRYHISSSLPPPLLSLPTPASLLPSRYYRSSQ</sequence>
<name>A0A427AF77_ENSVE</name>
<reference evidence="1 2" key="1">
    <citation type="journal article" date="2014" name="Agronomy (Basel)">
        <title>A Draft Genome Sequence for Ensete ventricosum, the Drought-Tolerant Tree Against Hunger.</title>
        <authorList>
            <person name="Harrison J."/>
            <person name="Moore K.A."/>
            <person name="Paszkiewicz K."/>
            <person name="Jones T."/>
            <person name="Grant M."/>
            <person name="Ambacheew D."/>
            <person name="Muzemil S."/>
            <person name="Studholme D.J."/>
        </authorList>
    </citation>
    <scope>NUCLEOTIDE SEQUENCE [LARGE SCALE GENOMIC DNA]</scope>
</reference>
<dbReference type="EMBL" id="AMZH03002640">
    <property type="protein sequence ID" value="RRT74895.1"/>
    <property type="molecule type" value="Genomic_DNA"/>
</dbReference>
<gene>
    <name evidence="1" type="ORF">B296_00001508</name>
</gene>
<protein>
    <submittedName>
        <fullName evidence="1">Uncharacterized protein</fullName>
    </submittedName>
</protein>
<evidence type="ECO:0000313" key="2">
    <source>
        <dbReference type="Proteomes" id="UP000287651"/>
    </source>
</evidence>
<accession>A0A427AF77</accession>
<dbReference type="Proteomes" id="UP000287651">
    <property type="component" value="Unassembled WGS sequence"/>
</dbReference>